<dbReference type="EMBL" id="QMQX01000085">
    <property type="protein sequence ID" value="RLE51788.1"/>
    <property type="molecule type" value="Genomic_DNA"/>
</dbReference>
<evidence type="ECO:0008006" key="3">
    <source>
        <dbReference type="Google" id="ProtNLM"/>
    </source>
</evidence>
<dbReference type="GO" id="GO:0019941">
    <property type="term" value="P:modification-dependent protein catabolic process"/>
    <property type="evidence" value="ECO:0007669"/>
    <property type="project" value="InterPro"/>
</dbReference>
<dbReference type="Proteomes" id="UP000272051">
    <property type="component" value="Unassembled WGS sequence"/>
</dbReference>
<dbReference type="GO" id="GO:0070490">
    <property type="term" value="P:protein pupylation"/>
    <property type="evidence" value="ECO:0007669"/>
    <property type="project" value="TreeGrafter"/>
</dbReference>
<evidence type="ECO:0000313" key="1">
    <source>
        <dbReference type="EMBL" id="RLE51788.1"/>
    </source>
</evidence>
<proteinExistence type="predicted"/>
<organism evidence="1 2">
    <name type="scientific">Thermoproteota archaeon</name>
    <dbReference type="NCBI Taxonomy" id="2056631"/>
    <lineage>
        <taxon>Archaea</taxon>
        <taxon>Thermoproteota</taxon>
    </lineage>
</organism>
<dbReference type="InterPro" id="IPR004347">
    <property type="entry name" value="Pup_ligase/deamidase"/>
</dbReference>
<sequence>MPITVWQGEEIEFGVPYKTSETTYAVDLLDALQSYVLDPPISKPIFLQNSRGGFTQFLRNGGRAYGDIGTAPGTYDIFEVSTPECRNALELTLYDKAAEQIAKIASDQLYKLSGVRIHCYKTSITKAKTDDGSLRYSTRGIHEVYLVDRKNVMSRLDLLIPYLTVRQIFCGAGGYYRGRFVISPRQLFIKNIFAEKIFDEWPMIGLRDEPHADRRFYRLHVVNCDGARLQMTTFVRQSITAYVLKSIEEGLVNNVPKVLNPIQVAKLITTSPDGDWEVDIEGGKTIKATELLNSYYLTAIEKLFERAEVDQYDKLALTEFKRILDKEENGLIEDLADTVEWVTKLVVVEKGFENYFEYQGDIVEGKVAADYQYTAVTESLFEELEEELGLKKLFSEDQVKWAIANPPPNSRAKARVRLADMFKNDLDEISWSSIAIRGRTVLMLELDSWEDHKIDKLAEDVKKNILEVG</sequence>
<reference evidence="1 2" key="1">
    <citation type="submission" date="2018-06" db="EMBL/GenBank/DDBJ databases">
        <title>Extensive metabolic versatility and redundancy in microbially diverse, dynamic hydrothermal sediments.</title>
        <authorList>
            <person name="Dombrowski N."/>
            <person name="Teske A."/>
            <person name="Baker B.J."/>
        </authorList>
    </citation>
    <scope>NUCLEOTIDE SEQUENCE [LARGE SCALE GENOMIC DNA]</scope>
    <source>
        <strain evidence="1">B34_G17</strain>
    </source>
</reference>
<evidence type="ECO:0000313" key="2">
    <source>
        <dbReference type="Proteomes" id="UP000272051"/>
    </source>
</evidence>
<dbReference type="AlphaFoldDB" id="A0A497EYQ7"/>
<gene>
    <name evidence="1" type="ORF">DRJ33_05150</name>
</gene>
<dbReference type="Pfam" id="PF03136">
    <property type="entry name" value="Pup_ligase"/>
    <property type="match status" value="1"/>
</dbReference>
<name>A0A497EYQ7_9CREN</name>
<dbReference type="GO" id="GO:0010498">
    <property type="term" value="P:proteasomal protein catabolic process"/>
    <property type="evidence" value="ECO:0007669"/>
    <property type="project" value="InterPro"/>
</dbReference>
<dbReference type="PANTHER" id="PTHR42307">
    <property type="entry name" value="PUP DEAMIDASE/DEPUPYLASE"/>
    <property type="match status" value="1"/>
</dbReference>
<dbReference type="PANTHER" id="PTHR42307:SF2">
    <property type="entry name" value="PUP DEAMIDASE_DEPUPYLASE"/>
    <property type="match status" value="1"/>
</dbReference>
<dbReference type="GO" id="GO:0005524">
    <property type="term" value="F:ATP binding"/>
    <property type="evidence" value="ECO:0007669"/>
    <property type="project" value="TreeGrafter"/>
</dbReference>
<accession>A0A497EYQ7</accession>
<protein>
    <recommendedName>
        <fullName evidence="3">Pup--protein ligase</fullName>
    </recommendedName>
</protein>
<comment type="caution">
    <text evidence="1">The sequence shown here is derived from an EMBL/GenBank/DDBJ whole genome shotgun (WGS) entry which is preliminary data.</text>
</comment>